<dbReference type="GO" id="GO:0003677">
    <property type="term" value="F:DNA binding"/>
    <property type="evidence" value="ECO:0007669"/>
    <property type="project" value="InterPro"/>
</dbReference>
<dbReference type="KEGG" id="vg:64766546"/>
<reference evidence="2 3" key="1">
    <citation type="submission" date="2020-01" db="EMBL/GenBank/DDBJ databases">
        <authorList>
            <person name="Alvaro L.E."/>
            <person name="Baker K.N."/>
            <person name="Baxter I.S."/>
            <person name="Brown M.R."/>
            <person name="Driscoll K.D."/>
            <person name="Elrubaie J.M."/>
            <person name="Feith S.L."/>
            <person name="Indihar D.F."/>
            <person name="Knoch V.T."/>
            <person name="Koirtyohann K.M."/>
            <person name="Kratz M.A."/>
            <person name="Lear A.H."/>
            <person name="Lindblom K.E."/>
            <person name="Marcus E.R."/>
            <person name="Murphy M.E."/>
            <person name="Sensor R."/>
            <person name="Sherman S.J."/>
            <person name="Swift V.R."/>
            <person name="White K.E."/>
            <person name="Wills S.J."/>
            <person name="Gatt S.M."/>
            <person name="Lohbauer S.A."/>
            <person name="Power T.R."/>
            <person name="Rosales K.A."/>
            <person name="Sisson B.M."/>
            <person name="Isern S."/>
            <person name="Michael S.F."/>
            <person name="Sunnen C.N."/>
            <person name="Garlena R.A."/>
            <person name="Russell D.A."/>
            <person name="Pope W.H."/>
            <person name="Jacobs-Sera D."/>
            <person name="Hatfull G.F."/>
        </authorList>
    </citation>
    <scope>NUCLEOTIDE SEQUENCE [LARGE SCALE GENOMIC DNA]</scope>
</reference>
<dbReference type="GeneID" id="64766546"/>
<feature type="domain" description="HTH cro/C1-type" evidence="1">
    <location>
        <begin position="24"/>
        <end position="68"/>
    </location>
</feature>
<dbReference type="PROSITE" id="PS50943">
    <property type="entry name" value="HTH_CROC1"/>
    <property type="match status" value="1"/>
</dbReference>
<evidence type="ECO:0000313" key="2">
    <source>
        <dbReference type="EMBL" id="QIG58216.1"/>
    </source>
</evidence>
<dbReference type="CDD" id="cd00093">
    <property type="entry name" value="HTH_XRE"/>
    <property type="match status" value="1"/>
</dbReference>
<evidence type="ECO:0000259" key="1">
    <source>
        <dbReference type="PROSITE" id="PS50943"/>
    </source>
</evidence>
<dbReference type="RefSeq" id="YP_010059314.1">
    <property type="nucleotide sequence ID" value="NC_054725.1"/>
</dbReference>
<protein>
    <recommendedName>
        <fullName evidence="1">HTH cro/C1-type domain-containing protein</fullName>
    </recommendedName>
</protein>
<name>A0A6G6XJL3_9CAUD</name>
<dbReference type="EMBL" id="MN908687">
    <property type="protein sequence ID" value="QIG58216.1"/>
    <property type="molecule type" value="Genomic_DNA"/>
</dbReference>
<accession>A0A6G6XJL3</accession>
<keyword evidence="3" id="KW-1185">Reference proteome</keyword>
<sequence>MFDRDHPELERWLELEDLKYRAALIQARIESGMTIEDLAKACGRSTAALTQMEDLDYDPHLSTLRRYACAVGILVNRQVMHLPDPVPDPVEEAAEAFADEPGETRWRVRVLRLSDSAPSVTVLDTDSAQTAYAEFASHGAPNLVLEKSIAGGPWVEMSKRTTEPKAEPPKVWWRVLRRHKGPRADMVLEETTDERQARAVYSSNADVAVLQKSVGDGDNAWTDVPYPGDDNGAYRSVSIEEKPGAWWRAVYYRDGEEPIVAACAEDEAWVRGVQRMTPGAVLERSFTRVEHSEPWRKAH</sequence>
<dbReference type="SUPFAM" id="SSF47413">
    <property type="entry name" value="lambda repressor-like DNA-binding domains"/>
    <property type="match status" value="1"/>
</dbReference>
<dbReference type="InterPro" id="IPR001387">
    <property type="entry name" value="Cro/C1-type_HTH"/>
</dbReference>
<dbReference type="Gene3D" id="1.10.260.40">
    <property type="entry name" value="lambda repressor-like DNA-binding domains"/>
    <property type="match status" value="1"/>
</dbReference>
<evidence type="ECO:0000313" key="3">
    <source>
        <dbReference type="Proteomes" id="UP000503093"/>
    </source>
</evidence>
<gene>
    <name evidence="2" type="primary">64</name>
    <name evidence="2" type="ORF">SEA_SKOG_64</name>
</gene>
<proteinExistence type="predicted"/>
<dbReference type="InterPro" id="IPR010982">
    <property type="entry name" value="Lambda_DNA-bd_dom_sf"/>
</dbReference>
<organism evidence="2 3">
    <name type="scientific">Gordonia phage Skog</name>
    <dbReference type="NCBI Taxonomy" id="2704033"/>
    <lineage>
        <taxon>Viruses</taxon>
        <taxon>Duplodnaviria</taxon>
        <taxon>Heunggongvirae</taxon>
        <taxon>Uroviricota</taxon>
        <taxon>Caudoviricetes</taxon>
        <taxon>Skogvirus</taxon>
        <taxon>Skogvirus Skog</taxon>
    </lineage>
</organism>
<dbReference type="Proteomes" id="UP000503093">
    <property type="component" value="Segment"/>
</dbReference>